<dbReference type="EMBL" id="CP015269">
    <property type="protein sequence ID" value="ASL18339.1"/>
    <property type="molecule type" value="Genomic_DNA"/>
</dbReference>
<evidence type="ECO:0000313" key="2">
    <source>
        <dbReference type="EMBL" id="ASL18339.1"/>
    </source>
</evidence>
<proteinExistence type="predicted"/>
<geneLocation type="plasmid" evidence="2 3">
    <name>unnamed 2</name>
</geneLocation>
<protein>
    <submittedName>
        <fullName evidence="2">Uncharacterized protein</fullName>
    </submittedName>
</protein>
<feature type="region of interest" description="Disordered" evidence="1">
    <location>
        <begin position="122"/>
        <end position="171"/>
    </location>
</feature>
<reference evidence="2 3" key="1">
    <citation type="journal article" date="2017" name="Lancet Infect. Dis.">
        <title>Global outbreak of severe Mycobacterium chimaera disease after cardiac surgery: a molecular epidemiological study.</title>
        <authorList>
            <person name="van Ingen J."/>
            <person name="Kohl T."/>
            <person name="Kranzer K."/>
            <person name="Hasse B."/>
            <person name="Keller P."/>
            <person name="Szafranska A."/>
            <person name="Hillemann D."/>
            <person name="Chand M."/>
            <person name="Schreiber P."/>
            <person name="Sommerstein R."/>
            <person name="Berger C."/>
            <person name="Genoni M."/>
            <person name="Ruegg C."/>
            <person name="Troillet N."/>
            <person name="Widmer A.F."/>
            <person name="Becker S.L."/>
            <person name="Herrmann M."/>
            <person name="Eckmanns T."/>
            <person name="Haller S."/>
            <person name="Hoeller C."/>
            <person name="Debast S.B."/>
            <person name="Wolfhagen M.J."/>
            <person name="Hopman J."/>
            <person name="Kluytmans J."/>
            <person name="Langelaar M."/>
            <person name="Notermans D.W."/>
            <person name="ten Oever J."/>
            <person name="van den Barselaar P."/>
            <person name="Vonk A.B.A."/>
            <person name="Vos M.C."/>
            <person name="Ahmed N."/>
            <person name="Brown T."/>
            <person name="Crook D."/>
            <person name="Lamagni T."/>
            <person name="Phin N."/>
            <person name="Smith E.G."/>
            <person name="Zambon M."/>
            <person name="Serr A."/>
            <person name="Goetting T."/>
            <person name="Ebner W."/>
            <person name="Thuermer A."/>
            <person name="Utpatel C."/>
            <person name="Sproer C."/>
            <person name="Bunk B."/>
            <person name="Nubel U."/>
            <person name="Bloemberg G."/>
            <person name="Bottger E."/>
            <person name="Niemann S."/>
            <person name="Wagner D."/>
            <person name="Sax H."/>
        </authorList>
    </citation>
    <scope>NUCLEOTIDE SEQUENCE [LARGE SCALE GENOMIC DNA]</scope>
    <source>
        <strain evidence="2 3">ZUERICH-2</strain>
        <plasmid evidence="2 3">unnamed 2</plasmid>
    </source>
</reference>
<sequence length="171" mass="18139">MQPILIRMELGTTTGTVPEIAPIMAEFQRKAEDAGVPVRPSLKVREPLAHPQAWDAQAGDEGVVAYLGTLTDKDGAVEALKQITVGAAAVIDVNVLTPDQVEEFQEQARRITELRKQQAEAVRGAANPGRHARQTVAAQPPTHAGDNDGALSLGTPADARTSPVDVLGLQR</sequence>
<gene>
    <name evidence="2" type="ORF">MYCOZU2_05994</name>
</gene>
<accession>A0A7U5RZV5</accession>
<dbReference type="Proteomes" id="UP000198286">
    <property type="component" value="Plasmid unnamed 2"/>
</dbReference>
<dbReference type="AlphaFoldDB" id="A0A7U5RZV5"/>
<name>A0A7U5RZV5_MYCIT</name>
<evidence type="ECO:0000313" key="3">
    <source>
        <dbReference type="Proteomes" id="UP000198286"/>
    </source>
</evidence>
<keyword evidence="2" id="KW-0614">Plasmid</keyword>
<organism evidence="2 3">
    <name type="scientific">Mycobacterium intracellulare subsp. chimaera</name>
    <dbReference type="NCBI Taxonomy" id="222805"/>
    <lineage>
        <taxon>Bacteria</taxon>
        <taxon>Bacillati</taxon>
        <taxon>Actinomycetota</taxon>
        <taxon>Actinomycetes</taxon>
        <taxon>Mycobacteriales</taxon>
        <taxon>Mycobacteriaceae</taxon>
        <taxon>Mycobacterium</taxon>
        <taxon>Mycobacterium avium complex (MAC)</taxon>
    </lineage>
</organism>
<evidence type="ECO:0000256" key="1">
    <source>
        <dbReference type="SAM" id="MobiDB-lite"/>
    </source>
</evidence>